<name>A0A448X5E7_9PLAT</name>
<evidence type="ECO:0000256" key="1">
    <source>
        <dbReference type="ARBA" id="ARBA00022723"/>
    </source>
</evidence>
<organism evidence="7 8">
    <name type="scientific">Protopolystoma xenopodis</name>
    <dbReference type="NCBI Taxonomy" id="117903"/>
    <lineage>
        <taxon>Eukaryota</taxon>
        <taxon>Metazoa</taxon>
        <taxon>Spiralia</taxon>
        <taxon>Lophotrochozoa</taxon>
        <taxon>Platyhelminthes</taxon>
        <taxon>Monogenea</taxon>
        <taxon>Polyopisthocotylea</taxon>
        <taxon>Polystomatidea</taxon>
        <taxon>Polystomatidae</taxon>
        <taxon>Protopolystoma</taxon>
    </lineage>
</organism>
<dbReference type="GO" id="GO:0046872">
    <property type="term" value="F:metal ion binding"/>
    <property type="evidence" value="ECO:0007669"/>
    <property type="project" value="UniProtKB-KW"/>
</dbReference>
<dbReference type="OrthoDB" id="9990008at2759"/>
<feature type="compositionally biased region" description="Pro residues" evidence="5">
    <location>
        <begin position="64"/>
        <end position="73"/>
    </location>
</feature>
<evidence type="ECO:0000256" key="2">
    <source>
        <dbReference type="ARBA" id="ARBA00022833"/>
    </source>
</evidence>
<keyword evidence="1 4" id="KW-0479">Metal-binding</keyword>
<accession>A0A448X5E7</accession>
<dbReference type="SMART" id="SM00132">
    <property type="entry name" value="LIM"/>
    <property type="match status" value="1"/>
</dbReference>
<feature type="region of interest" description="Disordered" evidence="5">
    <location>
        <begin position="64"/>
        <end position="127"/>
    </location>
</feature>
<reference evidence="7" key="1">
    <citation type="submission" date="2018-11" db="EMBL/GenBank/DDBJ databases">
        <authorList>
            <consortium name="Pathogen Informatics"/>
        </authorList>
    </citation>
    <scope>NUCLEOTIDE SEQUENCE</scope>
</reference>
<dbReference type="Pfam" id="PF00412">
    <property type="entry name" value="LIM"/>
    <property type="match status" value="1"/>
</dbReference>
<feature type="domain" description="LIM zinc-binding" evidence="6">
    <location>
        <begin position="1"/>
        <end position="58"/>
    </location>
</feature>
<keyword evidence="2 4" id="KW-0862">Zinc</keyword>
<dbReference type="Gene3D" id="2.10.110.10">
    <property type="entry name" value="Cysteine Rich Protein"/>
    <property type="match status" value="1"/>
</dbReference>
<dbReference type="Proteomes" id="UP000784294">
    <property type="component" value="Unassembled WGS sequence"/>
</dbReference>
<gene>
    <name evidence="7" type="ORF">PXEA_LOCUS21949</name>
</gene>
<evidence type="ECO:0000256" key="4">
    <source>
        <dbReference type="PROSITE-ProRule" id="PRU00125"/>
    </source>
</evidence>
<dbReference type="PROSITE" id="PS50023">
    <property type="entry name" value="LIM_DOMAIN_2"/>
    <property type="match status" value="1"/>
</dbReference>
<comment type="caution">
    <text evidence="7">The sequence shown here is derived from an EMBL/GenBank/DDBJ whole genome shotgun (WGS) entry which is preliminary data.</text>
</comment>
<evidence type="ECO:0000256" key="5">
    <source>
        <dbReference type="SAM" id="MobiDB-lite"/>
    </source>
</evidence>
<sequence length="262" mass="28138">MPIGKSELVLRLRTHTYHMGCFRCTLCQRPLHPGEEVAYHHDLPYCLPDSRHCHVFGLLPLRPLPPPPPPSAPPGSSQSVTSPLPPLPTTAQPPPPPPPLPLPLPPPPQSTSGQMVHDPGPFFSSTGQFHVNSAIRAPPFDPNLLPSASNQRSLHNFLELELASFPPQCTNSGTVASTIVRRPGQSKPLKSGGDITTAKTTESPGPAASGVRMMMMMMMEDSPSTGLDREFSRDKPNPGGPMSRLQRYLTPPAIITSSEGGL</sequence>
<feature type="compositionally biased region" description="Basic and acidic residues" evidence="5">
    <location>
        <begin position="227"/>
        <end position="236"/>
    </location>
</feature>
<feature type="region of interest" description="Disordered" evidence="5">
    <location>
        <begin position="222"/>
        <end position="262"/>
    </location>
</feature>
<feature type="region of interest" description="Disordered" evidence="5">
    <location>
        <begin position="183"/>
        <end position="208"/>
    </location>
</feature>
<evidence type="ECO:0000313" key="8">
    <source>
        <dbReference type="Proteomes" id="UP000784294"/>
    </source>
</evidence>
<keyword evidence="8" id="KW-1185">Reference proteome</keyword>
<keyword evidence="3 4" id="KW-0440">LIM domain</keyword>
<dbReference type="InterPro" id="IPR001781">
    <property type="entry name" value="Znf_LIM"/>
</dbReference>
<protein>
    <recommendedName>
        <fullName evidence="6">LIM zinc-binding domain-containing protein</fullName>
    </recommendedName>
</protein>
<evidence type="ECO:0000313" key="7">
    <source>
        <dbReference type="EMBL" id="VEL28509.1"/>
    </source>
</evidence>
<dbReference type="AlphaFoldDB" id="A0A448X5E7"/>
<dbReference type="EMBL" id="CAAALY010095567">
    <property type="protein sequence ID" value="VEL28509.1"/>
    <property type="molecule type" value="Genomic_DNA"/>
</dbReference>
<evidence type="ECO:0000256" key="3">
    <source>
        <dbReference type="ARBA" id="ARBA00023038"/>
    </source>
</evidence>
<proteinExistence type="predicted"/>
<feature type="non-terminal residue" evidence="7">
    <location>
        <position position="262"/>
    </location>
</feature>
<feature type="compositionally biased region" description="Pro residues" evidence="5">
    <location>
        <begin position="83"/>
        <end position="109"/>
    </location>
</feature>
<evidence type="ECO:0000259" key="6">
    <source>
        <dbReference type="PROSITE" id="PS50023"/>
    </source>
</evidence>